<comment type="similarity">
    <text evidence="2">Belongs to the RRM CWC2 family.</text>
</comment>
<dbReference type="AlphaFoldDB" id="A0A5J4XAL4"/>
<feature type="domain" description="C3H1-type" evidence="16">
    <location>
        <begin position="60"/>
        <end position="87"/>
    </location>
</feature>
<protein>
    <submittedName>
        <fullName evidence="17">Putative Pre-mRNA-splicing factor cwc2</fullName>
    </submittedName>
</protein>
<reference evidence="17 18" key="1">
    <citation type="submission" date="2019-03" db="EMBL/GenBank/DDBJ databases">
        <title>Single cell metagenomics reveals metabolic interactions within the superorganism composed of flagellate Streblomastix strix and complex community of Bacteroidetes bacteria on its surface.</title>
        <authorList>
            <person name="Treitli S.C."/>
            <person name="Kolisko M."/>
            <person name="Husnik F."/>
            <person name="Keeling P."/>
            <person name="Hampl V."/>
        </authorList>
    </citation>
    <scope>NUCLEOTIDE SEQUENCE [LARGE SCALE GENOMIC DNA]</scope>
    <source>
        <strain evidence="17">ST1C</strain>
    </source>
</reference>
<evidence type="ECO:0000256" key="4">
    <source>
        <dbReference type="ARBA" id="ARBA00022723"/>
    </source>
</evidence>
<evidence type="ECO:0000256" key="3">
    <source>
        <dbReference type="ARBA" id="ARBA00022664"/>
    </source>
</evidence>
<keyword evidence="3" id="KW-0507">mRNA processing</keyword>
<dbReference type="PANTHER" id="PTHR14089:SF2">
    <property type="entry name" value="PRE-MRNA-SPLICING FACTOR CWC2"/>
    <property type="match status" value="1"/>
</dbReference>
<comment type="caution">
    <text evidence="17">The sequence shown here is derived from an EMBL/GenBank/DDBJ whole genome shotgun (WGS) entry which is preliminary data.</text>
</comment>
<accession>A0A5J4XAL4</accession>
<dbReference type="InterPro" id="IPR036855">
    <property type="entry name" value="Znf_CCCH_sf"/>
</dbReference>
<evidence type="ECO:0000256" key="6">
    <source>
        <dbReference type="ARBA" id="ARBA00022771"/>
    </source>
</evidence>
<evidence type="ECO:0000259" key="16">
    <source>
        <dbReference type="PROSITE" id="PS50103"/>
    </source>
</evidence>
<evidence type="ECO:0000256" key="11">
    <source>
        <dbReference type="ARBA" id="ARBA00023306"/>
    </source>
</evidence>
<dbReference type="Proteomes" id="UP000324800">
    <property type="component" value="Unassembled WGS sequence"/>
</dbReference>
<sequence length="446" mass="51602">MDRPARAQTERVVETHAAHELDYNIWFHKYLGEEKEVLKKKSLTRCDPEKDSGFTDGNKMKNTRICLFFARGSCVLGKKCHYLHKIPGADDEQFQELMHDCFGRERHRTDKEDMSGVGSFSRECKTLFITGATIRGELETQEILTRHFSKFGEITKIRVIETKNICFITYKYRSQAEFAKEAMQNQSLDDNELLDVKWATEKDSQTKKDTLVDQQRVLDAIEQKLLSNNKSGSSSNEEARNMMASVVGAKEYIGNEIAIEQSKEMKEVKESNSLNNGTNPQLQPYSYQQQQQINGVQLSQMNLIPPIPPIPPKPPSFFSRLTQDVIIAVCMMPFDDEMNTNNRNPLSIFEIAKESFSQNISQVVQMDDYDDEEEDYDDEEEEEEDYDDEEEDYDDEEEDYDDEEEEDYDDETLNVDNGKEINSEGSYVQVEYGDIYTYYDGAILRG</sequence>
<dbReference type="PANTHER" id="PTHR14089">
    <property type="entry name" value="PRE-MRNA-SPLICING FACTOR RBM22"/>
    <property type="match status" value="1"/>
</dbReference>
<dbReference type="GO" id="GO:0008380">
    <property type="term" value="P:RNA splicing"/>
    <property type="evidence" value="ECO:0007669"/>
    <property type="project" value="UniProtKB-KW"/>
</dbReference>
<dbReference type="GO" id="GO:0036002">
    <property type="term" value="F:pre-mRNA binding"/>
    <property type="evidence" value="ECO:0007669"/>
    <property type="project" value="TreeGrafter"/>
</dbReference>
<evidence type="ECO:0000256" key="7">
    <source>
        <dbReference type="ARBA" id="ARBA00022833"/>
    </source>
</evidence>
<name>A0A5J4XAL4_9EUKA</name>
<dbReference type="GO" id="GO:0017070">
    <property type="term" value="F:U6 snRNA binding"/>
    <property type="evidence" value="ECO:0007669"/>
    <property type="project" value="TreeGrafter"/>
</dbReference>
<dbReference type="GO" id="GO:0008270">
    <property type="term" value="F:zinc ion binding"/>
    <property type="evidence" value="ECO:0007669"/>
    <property type="project" value="UniProtKB-KW"/>
</dbReference>
<gene>
    <name evidence="17" type="ORF">EZS28_000912</name>
</gene>
<dbReference type="PROSITE" id="PS50103">
    <property type="entry name" value="ZF_C3H1"/>
    <property type="match status" value="1"/>
</dbReference>
<dbReference type="OrthoDB" id="10251848at2759"/>
<dbReference type="InterPro" id="IPR035979">
    <property type="entry name" value="RBD_domain_sf"/>
</dbReference>
<dbReference type="Pfam" id="PF16131">
    <property type="entry name" value="Torus"/>
    <property type="match status" value="1"/>
</dbReference>
<keyword evidence="8 12" id="KW-0694">RNA-binding</keyword>
<dbReference type="PROSITE" id="PS50102">
    <property type="entry name" value="RRM"/>
    <property type="match status" value="1"/>
</dbReference>
<feature type="compositionally biased region" description="Acidic residues" evidence="14">
    <location>
        <begin position="367"/>
        <end position="413"/>
    </location>
</feature>
<dbReference type="InterPro" id="IPR000504">
    <property type="entry name" value="RRM_dom"/>
</dbReference>
<organism evidence="17 18">
    <name type="scientific">Streblomastix strix</name>
    <dbReference type="NCBI Taxonomy" id="222440"/>
    <lineage>
        <taxon>Eukaryota</taxon>
        <taxon>Metamonada</taxon>
        <taxon>Preaxostyla</taxon>
        <taxon>Oxymonadida</taxon>
        <taxon>Streblomastigidae</taxon>
        <taxon>Streblomastix</taxon>
    </lineage>
</organism>
<keyword evidence="7 13" id="KW-0862">Zinc</keyword>
<dbReference type="InterPro" id="IPR012677">
    <property type="entry name" value="Nucleotide-bd_a/b_plait_sf"/>
</dbReference>
<dbReference type="InterPro" id="IPR000571">
    <property type="entry name" value="Znf_CCCH"/>
</dbReference>
<keyword evidence="9" id="KW-0508">mRNA splicing</keyword>
<dbReference type="GO" id="GO:0071006">
    <property type="term" value="C:U2-type catalytic step 1 spliceosome"/>
    <property type="evidence" value="ECO:0007669"/>
    <property type="project" value="TreeGrafter"/>
</dbReference>
<evidence type="ECO:0000256" key="12">
    <source>
        <dbReference type="PROSITE-ProRule" id="PRU00176"/>
    </source>
</evidence>
<feature type="domain" description="RRM" evidence="15">
    <location>
        <begin position="125"/>
        <end position="201"/>
    </location>
</feature>
<evidence type="ECO:0000256" key="9">
    <source>
        <dbReference type="ARBA" id="ARBA00023187"/>
    </source>
</evidence>
<evidence type="ECO:0000259" key="15">
    <source>
        <dbReference type="PROSITE" id="PS50102"/>
    </source>
</evidence>
<evidence type="ECO:0000256" key="14">
    <source>
        <dbReference type="SAM" id="MobiDB-lite"/>
    </source>
</evidence>
<evidence type="ECO:0000256" key="10">
    <source>
        <dbReference type="ARBA" id="ARBA00023242"/>
    </source>
</evidence>
<dbReference type="InterPro" id="IPR032297">
    <property type="entry name" value="Torus"/>
</dbReference>
<evidence type="ECO:0000256" key="1">
    <source>
        <dbReference type="ARBA" id="ARBA00004123"/>
    </source>
</evidence>
<feature type="zinc finger region" description="C3H1-type" evidence="13">
    <location>
        <begin position="60"/>
        <end position="87"/>
    </location>
</feature>
<dbReference type="GO" id="GO:0006397">
    <property type="term" value="P:mRNA processing"/>
    <property type="evidence" value="ECO:0007669"/>
    <property type="project" value="UniProtKB-KW"/>
</dbReference>
<dbReference type="SUPFAM" id="SSF90229">
    <property type="entry name" value="CCCH zinc finger"/>
    <property type="match status" value="1"/>
</dbReference>
<dbReference type="GO" id="GO:0071007">
    <property type="term" value="C:U2-type catalytic step 2 spliceosome"/>
    <property type="evidence" value="ECO:0007669"/>
    <property type="project" value="TreeGrafter"/>
</dbReference>
<evidence type="ECO:0000256" key="5">
    <source>
        <dbReference type="ARBA" id="ARBA00022728"/>
    </source>
</evidence>
<evidence type="ECO:0000256" key="13">
    <source>
        <dbReference type="PROSITE-ProRule" id="PRU00723"/>
    </source>
</evidence>
<dbReference type="Pfam" id="PF00076">
    <property type="entry name" value="RRM_1"/>
    <property type="match status" value="1"/>
</dbReference>
<dbReference type="SUPFAM" id="SSF54928">
    <property type="entry name" value="RNA-binding domain, RBD"/>
    <property type="match status" value="1"/>
</dbReference>
<evidence type="ECO:0000256" key="8">
    <source>
        <dbReference type="ARBA" id="ARBA00022884"/>
    </source>
</evidence>
<comment type="subcellular location">
    <subcellularLocation>
        <location evidence="1">Nucleus</location>
    </subcellularLocation>
</comment>
<dbReference type="FunFam" id="3.30.70.330:FF:000502">
    <property type="entry name" value="Pre-mRNA-splicing factor cwc2, putative"/>
    <property type="match status" value="1"/>
</dbReference>
<keyword evidence="6 13" id="KW-0863">Zinc-finger</keyword>
<keyword evidence="11" id="KW-0131">Cell cycle</keyword>
<dbReference type="CDD" id="cd12360">
    <property type="entry name" value="RRM_cwf2"/>
    <property type="match status" value="1"/>
</dbReference>
<keyword evidence="10" id="KW-0539">Nucleus</keyword>
<proteinExistence type="inferred from homology"/>
<dbReference type="InterPro" id="IPR034181">
    <property type="entry name" value="Cwc2_RRM"/>
</dbReference>
<dbReference type="Gene3D" id="3.30.70.330">
    <property type="match status" value="1"/>
</dbReference>
<evidence type="ECO:0000256" key="2">
    <source>
        <dbReference type="ARBA" id="ARBA00008024"/>
    </source>
</evidence>
<evidence type="ECO:0000313" key="17">
    <source>
        <dbReference type="EMBL" id="KAA6403555.1"/>
    </source>
</evidence>
<keyword evidence="4 13" id="KW-0479">Metal-binding</keyword>
<dbReference type="SMART" id="SM00360">
    <property type="entry name" value="RRM"/>
    <property type="match status" value="1"/>
</dbReference>
<dbReference type="GO" id="GO:0000974">
    <property type="term" value="C:Prp19 complex"/>
    <property type="evidence" value="ECO:0007669"/>
    <property type="project" value="TreeGrafter"/>
</dbReference>
<dbReference type="EMBL" id="SNRW01000086">
    <property type="protein sequence ID" value="KAA6403555.1"/>
    <property type="molecule type" value="Genomic_DNA"/>
</dbReference>
<evidence type="ECO:0000313" key="18">
    <source>
        <dbReference type="Proteomes" id="UP000324800"/>
    </source>
</evidence>
<dbReference type="InterPro" id="IPR039171">
    <property type="entry name" value="Cwc2/Slt11"/>
</dbReference>
<keyword evidence="5" id="KW-0747">Spliceosome</keyword>
<feature type="region of interest" description="Disordered" evidence="14">
    <location>
        <begin position="365"/>
        <end position="423"/>
    </location>
</feature>